<keyword evidence="1" id="KW-0472">Membrane</keyword>
<dbReference type="Proteomes" id="UP000725649">
    <property type="component" value="Unassembled WGS sequence"/>
</dbReference>
<evidence type="ECO:0000256" key="1">
    <source>
        <dbReference type="SAM" id="Phobius"/>
    </source>
</evidence>
<protein>
    <submittedName>
        <fullName evidence="2">Uncharacterized protein</fullName>
    </submittedName>
</protein>
<dbReference type="EMBL" id="SUVG01000007">
    <property type="protein sequence ID" value="MBE6421686.1"/>
    <property type="molecule type" value="Genomic_DNA"/>
</dbReference>
<keyword evidence="1" id="KW-1133">Transmembrane helix</keyword>
<reference evidence="2" key="1">
    <citation type="submission" date="2019-04" db="EMBL/GenBank/DDBJ databases">
        <title>Evolution of Biomass-Degrading Anaerobic Consortia Revealed by Metagenomics.</title>
        <authorList>
            <person name="Peng X."/>
        </authorList>
    </citation>
    <scope>NUCLEOTIDE SEQUENCE</scope>
    <source>
        <strain evidence="2">SIG66</strain>
    </source>
</reference>
<gene>
    <name evidence="2" type="ORF">E7027_06150</name>
</gene>
<comment type="caution">
    <text evidence="2">The sequence shown here is derived from an EMBL/GenBank/DDBJ whole genome shotgun (WGS) entry which is preliminary data.</text>
</comment>
<name>A0A928DR89_9BACT</name>
<proteinExistence type="predicted"/>
<organism evidence="2 3">
    <name type="scientific">Candidatus Avelusimicrobium gallicola</name>
    <dbReference type="NCBI Taxonomy" id="2562704"/>
    <lineage>
        <taxon>Bacteria</taxon>
        <taxon>Pseudomonadati</taxon>
        <taxon>Elusimicrobiota</taxon>
        <taxon>Elusimicrobia</taxon>
        <taxon>Elusimicrobiales</taxon>
        <taxon>Elusimicrobiaceae</taxon>
        <taxon>Candidatus Avelusimicrobium</taxon>
    </lineage>
</organism>
<keyword evidence="1" id="KW-0812">Transmembrane</keyword>
<sequence>MTYTPAFIPSLKWHARFLGALLAVCLAGYFVFLYVTAKLPAPYQTKQPSAQATPWIKNPA</sequence>
<feature type="transmembrane region" description="Helical" evidence="1">
    <location>
        <begin position="17"/>
        <end position="37"/>
    </location>
</feature>
<accession>A0A928DR89</accession>
<evidence type="ECO:0000313" key="2">
    <source>
        <dbReference type="EMBL" id="MBE6421686.1"/>
    </source>
</evidence>
<dbReference type="AlphaFoldDB" id="A0A928DR89"/>
<evidence type="ECO:0000313" key="3">
    <source>
        <dbReference type="Proteomes" id="UP000725649"/>
    </source>
</evidence>